<comment type="similarity">
    <text evidence="2 8">Belongs to the Mediator complex subunit 4 family.</text>
</comment>
<reference evidence="10 12" key="1">
    <citation type="submission" date="2015-10" db="EMBL/GenBank/DDBJ databases">
        <title>The cercosporin biosynthetic gene cluster was horizontally transferred to several fungal lineages and shown to be expanded in Cercospora beticola based on microsynteny with recipient genomes.</title>
        <authorList>
            <person name="De Jonge R."/>
            <person name="Ebert M.K."/>
            <person name="Suttle J.C."/>
            <person name="Jurick Ii W.M."/>
            <person name="Secor G.A."/>
            <person name="Thomma B.P."/>
            <person name="Van De Peer Y."/>
            <person name="Bolton M.D."/>
        </authorList>
    </citation>
    <scope>NUCLEOTIDE SEQUENCE [LARGE SCALE GENOMIC DNA]</scope>
    <source>
        <strain evidence="10 12">09-40</strain>
    </source>
</reference>
<dbReference type="EMBL" id="LKMD01000103">
    <property type="protein sequence ID" value="PIA96188.1"/>
    <property type="molecule type" value="Genomic_DNA"/>
</dbReference>
<evidence type="ECO:0000256" key="6">
    <source>
        <dbReference type="ARBA" id="ARBA00023242"/>
    </source>
</evidence>
<evidence type="ECO:0000256" key="7">
    <source>
        <dbReference type="ARBA" id="ARBA00031257"/>
    </source>
</evidence>
<feature type="compositionally biased region" description="Basic and acidic residues" evidence="9">
    <location>
        <begin position="227"/>
        <end position="268"/>
    </location>
</feature>
<gene>
    <name evidence="8" type="primary">MED4</name>
    <name evidence="10" type="ORF">CB0940_10509</name>
    <name evidence="11" type="ORF">RHO25_011890</name>
</gene>
<keyword evidence="6 8" id="KW-0539">Nucleus</keyword>
<comment type="subunit">
    <text evidence="8">Component of the Mediator complex.</text>
</comment>
<feature type="region of interest" description="Disordered" evidence="9">
    <location>
        <begin position="227"/>
        <end position="287"/>
    </location>
</feature>
<dbReference type="InterPro" id="IPR019258">
    <property type="entry name" value="Mediator_Med4"/>
</dbReference>
<evidence type="ECO:0000256" key="3">
    <source>
        <dbReference type="ARBA" id="ARBA00020629"/>
    </source>
</evidence>
<protein>
    <recommendedName>
        <fullName evidence="3 8">Mediator of RNA polymerase II transcription subunit 4</fullName>
    </recommendedName>
    <alternativeName>
        <fullName evidence="7 8">Mediator complex subunit 4</fullName>
    </alternativeName>
</protein>
<feature type="region of interest" description="Disordered" evidence="9">
    <location>
        <begin position="122"/>
        <end position="179"/>
    </location>
</feature>
<reference evidence="11 13" key="2">
    <citation type="submission" date="2023-09" db="EMBL/GenBank/DDBJ databases">
        <title>Complete-Gapless Cercospora beticola genome.</title>
        <authorList>
            <person name="Wyatt N.A."/>
            <person name="Spanner R.E."/>
            <person name="Bolton M.D."/>
        </authorList>
    </citation>
    <scope>NUCLEOTIDE SEQUENCE [LARGE SCALE GENOMIC DNA]</scope>
    <source>
        <strain evidence="11">Cb09-40</strain>
    </source>
</reference>
<evidence type="ECO:0000313" key="12">
    <source>
        <dbReference type="Proteomes" id="UP000230605"/>
    </source>
</evidence>
<dbReference type="AlphaFoldDB" id="A0A2G5HUI7"/>
<evidence type="ECO:0000256" key="9">
    <source>
        <dbReference type="SAM" id="MobiDB-lite"/>
    </source>
</evidence>
<proteinExistence type="inferred from homology"/>
<dbReference type="Proteomes" id="UP000230605">
    <property type="component" value="Chromosome 8"/>
</dbReference>
<dbReference type="GO" id="GO:0016592">
    <property type="term" value="C:mediator complex"/>
    <property type="evidence" value="ECO:0007669"/>
    <property type="project" value="InterPro"/>
</dbReference>
<sequence length="287" mass="32233">MFSQFQASYQRIDASLQKLTDSIAAYNPSLAAADELVAAEEAVKQNLDDLVRHQQNYLRIQELRATTESLDETIKTTLRLLAEARKDIASIPAIDTRPKDRKPQIDIHELLTYAKYIAPTTVPPTYRKPLKDDAQAQSKSTDPNSITAAETTGDNNAQISNGLSTPQAEDQGPAFTKAEGNVGHKSLQEQDLAWLNPDLDADFQPWPNQYVMNRGALADVQKMVERGEDPKMKLSKEEQEIEDQRRAKEEEEAKARKAEEERRAKEMFGGHVQRRGTVVEGFNPDDL</sequence>
<evidence type="ECO:0000313" key="11">
    <source>
        <dbReference type="EMBL" id="WPB07229.1"/>
    </source>
</evidence>
<keyword evidence="5 8" id="KW-0804">Transcription</keyword>
<accession>A0A2G5HUI7</accession>
<dbReference type="OrthoDB" id="1929813at2759"/>
<evidence type="ECO:0000256" key="5">
    <source>
        <dbReference type="ARBA" id="ARBA00023163"/>
    </source>
</evidence>
<organism evidence="10 12">
    <name type="scientific">Cercospora beticola</name>
    <name type="common">Sugarbeet leaf spot fungus</name>
    <dbReference type="NCBI Taxonomy" id="122368"/>
    <lineage>
        <taxon>Eukaryota</taxon>
        <taxon>Fungi</taxon>
        <taxon>Dikarya</taxon>
        <taxon>Ascomycota</taxon>
        <taxon>Pezizomycotina</taxon>
        <taxon>Dothideomycetes</taxon>
        <taxon>Dothideomycetidae</taxon>
        <taxon>Mycosphaerellales</taxon>
        <taxon>Mycosphaerellaceae</taxon>
        <taxon>Cercospora</taxon>
    </lineage>
</organism>
<comment type="function">
    <text evidence="8">Component of the Mediator complex, a coactivator involved in the regulated transcription of nearly all RNA polymerase II-dependent genes. Mediator functions as a bridge to convey information from gene-specific regulatory proteins to the basal RNA polymerase II transcription machinery. Mediator is recruited to promoters by direct interactions with regulatory proteins and serves as a scaffold for the assembly of a functional preinitiation complex with RNA polymerase II and the general transcription factors.</text>
</comment>
<keyword evidence="13" id="KW-1185">Reference proteome</keyword>
<evidence type="ECO:0000256" key="1">
    <source>
        <dbReference type="ARBA" id="ARBA00004123"/>
    </source>
</evidence>
<keyword evidence="8" id="KW-0010">Activator</keyword>
<evidence type="ECO:0000313" key="10">
    <source>
        <dbReference type="EMBL" id="PIA96188.1"/>
    </source>
</evidence>
<keyword evidence="4 8" id="KW-0805">Transcription regulation</keyword>
<evidence type="ECO:0000256" key="4">
    <source>
        <dbReference type="ARBA" id="ARBA00023015"/>
    </source>
</evidence>
<evidence type="ECO:0000313" key="13">
    <source>
        <dbReference type="Proteomes" id="UP001302367"/>
    </source>
</evidence>
<dbReference type="EMBL" id="CP134191">
    <property type="protein sequence ID" value="WPB07229.1"/>
    <property type="molecule type" value="Genomic_DNA"/>
</dbReference>
<dbReference type="Proteomes" id="UP001302367">
    <property type="component" value="Chromosome 8"/>
</dbReference>
<comment type="subcellular location">
    <subcellularLocation>
        <location evidence="1 8">Nucleus</location>
    </subcellularLocation>
</comment>
<evidence type="ECO:0000256" key="2">
    <source>
        <dbReference type="ARBA" id="ARBA00009626"/>
    </source>
</evidence>
<dbReference type="GO" id="GO:0003712">
    <property type="term" value="F:transcription coregulator activity"/>
    <property type="evidence" value="ECO:0007669"/>
    <property type="project" value="InterPro"/>
</dbReference>
<dbReference type="Pfam" id="PF10018">
    <property type="entry name" value="Med4"/>
    <property type="match status" value="1"/>
</dbReference>
<feature type="compositionally biased region" description="Polar residues" evidence="9">
    <location>
        <begin position="135"/>
        <end position="168"/>
    </location>
</feature>
<name>A0A2G5HUI7_CERBT</name>
<dbReference type="GO" id="GO:0006357">
    <property type="term" value="P:regulation of transcription by RNA polymerase II"/>
    <property type="evidence" value="ECO:0007669"/>
    <property type="project" value="InterPro"/>
</dbReference>
<evidence type="ECO:0000256" key="8">
    <source>
        <dbReference type="RuleBase" id="RU364141"/>
    </source>
</evidence>